<name>A0A495EP89_9MICC</name>
<sequence>MTAVGGDSRAPLLTERLLLRPLRADDAGALLRFRAHPSATRYLSHGPLTPEQNRARLRQTLTAAESSTAEWFHFGWAFELRATGDVIGDGRTWNTEAPPAPGRIPAESASLGYVLHPEHQGLGLGREAAGALVEWLFTARGSVTIFAGVYEPNLPSQRLLEGLGFRRDRYFTVSEDTAGKQLPSWRYRLDRG</sequence>
<dbReference type="GO" id="GO:0016747">
    <property type="term" value="F:acyltransferase activity, transferring groups other than amino-acyl groups"/>
    <property type="evidence" value="ECO:0007669"/>
    <property type="project" value="InterPro"/>
</dbReference>
<dbReference type="InterPro" id="IPR016181">
    <property type="entry name" value="Acyl_CoA_acyltransferase"/>
</dbReference>
<evidence type="ECO:0000259" key="1">
    <source>
        <dbReference type="PROSITE" id="PS51186"/>
    </source>
</evidence>
<dbReference type="PROSITE" id="PS51186">
    <property type="entry name" value="GNAT"/>
    <property type="match status" value="1"/>
</dbReference>
<dbReference type="Gene3D" id="3.40.630.30">
    <property type="match status" value="1"/>
</dbReference>
<protein>
    <submittedName>
        <fullName evidence="2">RimJ/RimL family protein N-acetyltransferase</fullName>
    </submittedName>
</protein>
<accession>A0A495EP89</accession>
<dbReference type="RefSeq" id="WP_120954220.1">
    <property type="nucleotide sequence ID" value="NZ_RBIR01000005.1"/>
</dbReference>
<feature type="domain" description="N-acetyltransferase" evidence="1">
    <location>
        <begin position="17"/>
        <end position="192"/>
    </location>
</feature>
<keyword evidence="2" id="KW-0808">Transferase</keyword>
<dbReference type="SUPFAM" id="SSF55729">
    <property type="entry name" value="Acyl-CoA N-acyltransferases (Nat)"/>
    <property type="match status" value="1"/>
</dbReference>
<dbReference type="EMBL" id="RBIR01000005">
    <property type="protein sequence ID" value="RKR18798.1"/>
    <property type="molecule type" value="Genomic_DNA"/>
</dbReference>
<dbReference type="InterPro" id="IPR051531">
    <property type="entry name" value="N-acetyltransferase"/>
</dbReference>
<comment type="caution">
    <text evidence="2">The sequence shown here is derived from an EMBL/GenBank/DDBJ whole genome shotgun (WGS) entry which is preliminary data.</text>
</comment>
<dbReference type="InterPro" id="IPR000182">
    <property type="entry name" value="GNAT_dom"/>
</dbReference>
<evidence type="ECO:0000313" key="2">
    <source>
        <dbReference type="EMBL" id="RKR18798.1"/>
    </source>
</evidence>
<organism evidence="2 3">
    <name type="scientific">Arthrobacter oryzae</name>
    <dbReference type="NCBI Taxonomy" id="409290"/>
    <lineage>
        <taxon>Bacteria</taxon>
        <taxon>Bacillati</taxon>
        <taxon>Actinomycetota</taxon>
        <taxon>Actinomycetes</taxon>
        <taxon>Micrococcales</taxon>
        <taxon>Micrococcaceae</taxon>
        <taxon>Arthrobacter</taxon>
    </lineage>
</organism>
<gene>
    <name evidence="2" type="ORF">C8D78_2537</name>
</gene>
<dbReference type="PANTHER" id="PTHR43792:SF1">
    <property type="entry name" value="N-ACETYLTRANSFERASE DOMAIN-CONTAINING PROTEIN"/>
    <property type="match status" value="1"/>
</dbReference>
<dbReference type="Proteomes" id="UP000276055">
    <property type="component" value="Unassembled WGS sequence"/>
</dbReference>
<dbReference type="Pfam" id="PF13302">
    <property type="entry name" value="Acetyltransf_3"/>
    <property type="match status" value="1"/>
</dbReference>
<dbReference type="AlphaFoldDB" id="A0A495EP89"/>
<reference evidence="2 3" key="1">
    <citation type="submission" date="2018-10" db="EMBL/GenBank/DDBJ databases">
        <title>Genomic Encyclopedia of Type Strains, Phase IV (KMG-IV): sequencing the most valuable type-strain genomes for metagenomic binning, comparative biology and taxonomic classification.</title>
        <authorList>
            <person name="Goeker M."/>
        </authorList>
    </citation>
    <scope>NUCLEOTIDE SEQUENCE [LARGE SCALE GENOMIC DNA]</scope>
    <source>
        <strain evidence="2 3">DSM 25586</strain>
    </source>
</reference>
<proteinExistence type="predicted"/>
<evidence type="ECO:0000313" key="3">
    <source>
        <dbReference type="Proteomes" id="UP000276055"/>
    </source>
</evidence>
<dbReference type="OrthoDB" id="3533156at2"/>
<dbReference type="PANTHER" id="PTHR43792">
    <property type="entry name" value="GNAT FAMILY, PUTATIVE (AFU_ORTHOLOGUE AFUA_3G00765)-RELATED-RELATED"/>
    <property type="match status" value="1"/>
</dbReference>